<dbReference type="GO" id="GO:0006107">
    <property type="term" value="P:oxaloacetate metabolic process"/>
    <property type="evidence" value="ECO:0007669"/>
    <property type="project" value="UniProtKB-ARBA"/>
</dbReference>
<dbReference type="Pfam" id="PF00561">
    <property type="entry name" value="Abhydrolase_1"/>
    <property type="match status" value="1"/>
</dbReference>
<comment type="similarity">
    <text evidence="3">Belongs to the FAH family.</text>
</comment>
<evidence type="ECO:0000256" key="2">
    <source>
        <dbReference type="ARBA" id="ARBA00005668"/>
    </source>
</evidence>
<dbReference type="Gene3D" id="3.90.850.10">
    <property type="entry name" value="Fumarylacetoacetase-like, C-terminal domain"/>
    <property type="match status" value="1"/>
</dbReference>
<name>R0K4R3_EXST2</name>
<dbReference type="InterPro" id="IPR000073">
    <property type="entry name" value="AB_hydrolase_1"/>
</dbReference>
<evidence type="ECO:0000256" key="3">
    <source>
        <dbReference type="ARBA" id="ARBA00010211"/>
    </source>
</evidence>
<dbReference type="SUPFAM" id="SSF56529">
    <property type="entry name" value="FAH"/>
    <property type="match status" value="1"/>
</dbReference>
<dbReference type="RefSeq" id="XP_008027145.1">
    <property type="nucleotide sequence ID" value="XM_008028954.1"/>
</dbReference>
<evidence type="ECO:0000256" key="1">
    <source>
        <dbReference type="ARBA" id="ARBA00004275"/>
    </source>
</evidence>
<dbReference type="GO" id="GO:0005777">
    <property type="term" value="C:peroxisome"/>
    <property type="evidence" value="ECO:0007669"/>
    <property type="project" value="UniProtKB-SubCell"/>
</dbReference>
<organism evidence="9 10">
    <name type="scientific">Exserohilum turcicum (strain 28A)</name>
    <name type="common">Northern leaf blight fungus</name>
    <name type="synonym">Setosphaeria turcica</name>
    <dbReference type="NCBI Taxonomy" id="671987"/>
    <lineage>
        <taxon>Eukaryota</taxon>
        <taxon>Fungi</taxon>
        <taxon>Dikarya</taxon>
        <taxon>Ascomycota</taxon>
        <taxon>Pezizomycotina</taxon>
        <taxon>Dothideomycetes</taxon>
        <taxon>Pleosporomycetidae</taxon>
        <taxon>Pleosporales</taxon>
        <taxon>Pleosporineae</taxon>
        <taxon>Pleosporaceae</taxon>
        <taxon>Exserohilum</taxon>
    </lineage>
</organism>
<evidence type="ECO:0000259" key="7">
    <source>
        <dbReference type="Pfam" id="PF00561"/>
    </source>
</evidence>
<reference evidence="9 10" key="2">
    <citation type="journal article" date="2013" name="PLoS Genet.">
        <title>Comparative genome structure, secondary metabolite, and effector coding capacity across Cochliobolus pathogens.</title>
        <authorList>
            <person name="Condon B.J."/>
            <person name="Leng Y."/>
            <person name="Wu D."/>
            <person name="Bushley K.E."/>
            <person name="Ohm R.A."/>
            <person name="Otillar R."/>
            <person name="Martin J."/>
            <person name="Schackwitz W."/>
            <person name="Grimwood J."/>
            <person name="MohdZainudin N."/>
            <person name="Xue C."/>
            <person name="Wang R."/>
            <person name="Manning V.A."/>
            <person name="Dhillon B."/>
            <person name="Tu Z.J."/>
            <person name="Steffenson B.J."/>
            <person name="Salamov A."/>
            <person name="Sun H."/>
            <person name="Lowry S."/>
            <person name="LaButti K."/>
            <person name="Han J."/>
            <person name="Copeland A."/>
            <person name="Lindquist E."/>
            <person name="Barry K."/>
            <person name="Schmutz J."/>
            <person name="Baker S.E."/>
            <person name="Ciuffetti L.M."/>
            <person name="Grigoriev I.V."/>
            <person name="Zhong S."/>
            <person name="Turgeon B.G."/>
        </authorList>
    </citation>
    <scope>NUCLEOTIDE SEQUENCE [LARGE SCALE GENOMIC DNA]</scope>
    <source>
        <strain evidence="10">28A</strain>
    </source>
</reference>
<feature type="domain" description="AB hydrolase-1" evidence="7">
    <location>
        <begin position="350"/>
        <end position="466"/>
    </location>
</feature>
<keyword evidence="10" id="KW-1185">Reference proteome</keyword>
<evidence type="ECO:0000256" key="5">
    <source>
        <dbReference type="ARBA" id="ARBA00023026"/>
    </source>
</evidence>
<dbReference type="Gene3D" id="3.40.50.1820">
    <property type="entry name" value="alpha/beta hydrolase"/>
    <property type="match status" value="1"/>
</dbReference>
<dbReference type="eggNOG" id="KOG1454">
    <property type="taxonomic scope" value="Eukaryota"/>
</dbReference>
<evidence type="ECO:0000313" key="9">
    <source>
        <dbReference type="EMBL" id="EOA84519.1"/>
    </source>
</evidence>
<protein>
    <recommendedName>
        <fullName evidence="11">Fumarylacetoacetate hydrolase</fullName>
    </recommendedName>
</protein>
<keyword evidence="6" id="KW-0576">Peroxisome</keyword>
<dbReference type="GO" id="GO:0046872">
    <property type="term" value="F:metal ion binding"/>
    <property type="evidence" value="ECO:0007669"/>
    <property type="project" value="UniProtKB-KW"/>
</dbReference>
<dbReference type="InterPro" id="IPR011234">
    <property type="entry name" value="Fumarylacetoacetase-like_C"/>
</dbReference>
<dbReference type="EMBL" id="KB908703">
    <property type="protein sequence ID" value="EOA84519.1"/>
    <property type="molecule type" value="Genomic_DNA"/>
</dbReference>
<accession>R0K4R3</accession>
<dbReference type="PANTHER" id="PTHR11820:SF7">
    <property type="entry name" value="ACYLPYRUVASE FAHD1, MITOCHONDRIAL"/>
    <property type="match status" value="1"/>
</dbReference>
<dbReference type="GeneID" id="19401118"/>
<dbReference type="PRINTS" id="PR00111">
    <property type="entry name" value="ABHYDROLASE"/>
</dbReference>
<dbReference type="PANTHER" id="PTHR11820">
    <property type="entry name" value="ACYLPYRUVASE"/>
    <property type="match status" value="1"/>
</dbReference>
<dbReference type="eggNOG" id="KOG1535">
    <property type="taxonomic scope" value="Eukaryota"/>
</dbReference>
<evidence type="ECO:0000256" key="4">
    <source>
        <dbReference type="ARBA" id="ARBA00022723"/>
    </source>
</evidence>
<dbReference type="GO" id="GO:0050163">
    <property type="term" value="F:oxaloacetate tautomerase activity"/>
    <property type="evidence" value="ECO:0007669"/>
    <property type="project" value="UniProtKB-ARBA"/>
</dbReference>
<evidence type="ECO:0000256" key="6">
    <source>
        <dbReference type="ARBA" id="ARBA00023140"/>
    </source>
</evidence>
<dbReference type="Pfam" id="PF01557">
    <property type="entry name" value="FAA_hydrolase"/>
    <property type="match status" value="1"/>
</dbReference>
<dbReference type="OrthoDB" id="194468at2759"/>
<comment type="similarity">
    <text evidence="2">Belongs to the AB hydrolase superfamily. AKT2 hydrolase family.</text>
</comment>
<reference evidence="9 10" key="1">
    <citation type="journal article" date="2012" name="PLoS Pathog.">
        <title>Diverse lifestyles and strategies of plant pathogenesis encoded in the genomes of eighteen Dothideomycetes fungi.</title>
        <authorList>
            <person name="Ohm R.A."/>
            <person name="Feau N."/>
            <person name="Henrissat B."/>
            <person name="Schoch C.L."/>
            <person name="Horwitz B.A."/>
            <person name="Barry K.W."/>
            <person name="Condon B.J."/>
            <person name="Copeland A.C."/>
            <person name="Dhillon B."/>
            <person name="Glaser F."/>
            <person name="Hesse C.N."/>
            <person name="Kosti I."/>
            <person name="LaButti K."/>
            <person name="Lindquist E.A."/>
            <person name="Lucas S."/>
            <person name="Salamov A.A."/>
            <person name="Bradshaw R.E."/>
            <person name="Ciuffetti L."/>
            <person name="Hamelin R.C."/>
            <person name="Kema G.H.J."/>
            <person name="Lawrence C."/>
            <person name="Scott J.A."/>
            <person name="Spatafora J.W."/>
            <person name="Turgeon B.G."/>
            <person name="de Wit P.J.G.M."/>
            <person name="Zhong S."/>
            <person name="Goodwin S.B."/>
            <person name="Grigoriev I.V."/>
        </authorList>
    </citation>
    <scope>NUCLEOTIDE SEQUENCE [LARGE SCALE GENOMIC DNA]</scope>
    <source>
        <strain evidence="10">28A</strain>
    </source>
</reference>
<dbReference type="HOGENOM" id="CLU_436837_0_0_1"/>
<gene>
    <name evidence="9" type="ORF">SETTUDRAFT_171654</name>
</gene>
<dbReference type="GO" id="GO:0018773">
    <property type="term" value="F:acetylpyruvate hydrolase activity"/>
    <property type="evidence" value="ECO:0007669"/>
    <property type="project" value="TreeGrafter"/>
</dbReference>
<dbReference type="InterPro" id="IPR029058">
    <property type="entry name" value="AB_hydrolase_fold"/>
</dbReference>
<keyword evidence="5" id="KW-0843">Virulence</keyword>
<dbReference type="Proteomes" id="UP000016935">
    <property type="component" value="Unassembled WGS sequence"/>
</dbReference>
<comment type="subcellular location">
    <subcellularLocation>
        <location evidence="1">Peroxisome</location>
    </subcellularLocation>
</comment>
<feature type="domain" description="Fumarylacetoacetase-like C-terminal" evidence="8">
    <location>
        <begin position="87"/>
        <end position="298"/>
    </location>
</feature>
<sequence>MASLDSANGHTSLTNYVCFQDVSASRNRVGHYDLANKTIQPLALLSGMFLDNINQVIEVGESNIVASGKAVPVSSVKILPPFRGRDVLCVGKNYAEHAEEFNSSGFDSSDKVATPSHPVIFTKRFTSIIADGEEVFPHPGFTETIDYEGEIGVVIGKAGFRISEENAMDYVWGYTIVNDLTARERQRDHKQFYIGKSPDTFCPMGPIAVPASKVDKVLRVQTHVNGELRQNATTEDLIFSIPYLIKTMSEGQTLMPGDVLATGTPAGVGIGKQPPVYLKPGDTVTVAVGGLGSLINRIGNLDSKNPTIEKAVTQSSFQQCNATKSVELTSLTQINNKPLFYRSFGTPSRPPIVFVHGLGGTSDFYTPLIQALGLENSHTLHLFDLEGHGLSPSSPLSKISIDTIADDIHGVFDRARLTPDATLIAHSMGCLAAVQFALKHPDKISKLILIGPPPSPLPEAMSTAVHGRAEIVRSKGMHAVVDAVATAGTSDTTKKLNPLAVAAVRMSLLGQDPEGYARGCTALAEAKPLNFTVLQSQTLIITGSHDKVSSPHVCQGYTERIVSKASLRILDDVGHWHLFEDLQNTASAVQEFL</sequence>
<evidence type="ECO:0000259" key="8">
    <source>
        <dbReference type="Pfam" id="PF01557"/>
    </source>
</evidence>
<evidence type="ECO:0008006" key="11">
    <source>
        <dbReference type="Google" id="ProtNLM"/>
    </source>
</evidence>
<proteinExistence type="inferred from homology"/>
<keyword evidence="4" id="KW-0479">Metal-binding</keyword>
<dbReference type="AlphaFoldDB" id="R0K4R3"/>
<evidence type="ECO:0000313" key="10">
    <source>
        <dbReference type="Proteomes" id="UP000016935"/>
    </source>
</evidence>
<dbReference type="STRING" id="671987.R0K4R3"/>
<dbReference type="SUPFAM" id="SSF53474">
    <property type="entry name" value="alpha/beta-Hydrolases"/>
    <property type="match status" value="1"/>
</dbReference>
<dbReference type="FunFam" id="3.90.850.10:FF:000002">
    <property type="entry name" value="2-hydroxyhepta-2,4-diene-1,7-dioate isomerase"/>
    <property type="match status" value="1"/>
</dbReference>
<dbReference type="InterPro" id="IPR036663">
    <property type="entry name" value="Fumarylacetoacetase_C_sf"/>
</dbReference>